<dbReference type="EMBL" id="CAJGYO010000010">
    <property type="protein sequence ID" value="CAD6257320.1"/>
    <property type="molecule type" value="Genomic_DNA"/>
</dbReference>
<dbReference type="AlphaFoldDB" id="A0A811QKH3"/>
<comment type="caution">
    <text evidence="2">The sequence shown here is derived from an EMBL/GenBank/DDBJ whole genome shotgun (WGS) entry which is preliminary data.</text>
</comment>
<gene>
    <name evidence="2" type="ORF">NCGR_LOCUS40805</name>
</gene>
<reference evidence="2" key="1">
    <citation type="submission" date="2020-10" db="EMBL/GenBank/DDBJ databases">
        <authorList>
            <person name="Han B."/>
            <person name="Lu T."/>
            <person name="Zhao Q."/>
            <person name="Huang X."/>
            <person name="Zhao Y."/>
        </authorList>
    </citation>
    <scope>NUCLEOTIDE SEQUENCE</scope>
</reference>
<evidence type="ECO:0000256" key="1">
    <source>
        <dbReference type="SAM" id="MobiDB-lite"/>
    </source>
</evidence>
<organism evidence="2 3">
    <name type="scientific">Miscanthus lutarioriparius</name>
    <dbReference type="NCBI Taxonomy" id="422564"/>
    <lineage>
        <taxon>Eukaryota</taxon>
        <taxon>Viridiplantae</taxon>
        <taxon>Streptophyta</taxon>
        <taxon>Embryophyta</taxon>
        <taxon>Tracheophyta</taxon>
        <taxon>Spermatophyta</taxon>
        <taxon>Magnoliopsida</taxon>
        <taxon>Liliopsida</taxon>
        <taxon>Poales</taxon>
        <taxon>Poaceae</taxon>
        <taxon>PACMAD clade</taxon>
        <taxon>Panicoideae</taxon>
        <taxon>Andropogonodae</taxon>
        <taxon>Andropogoneae</taxon>
        <taxon>Saccharinae</taxon>
        <taxon>Miscanthus</taxon>
    </lineage>
</organism>
<evidence type="ECO:0000313" key="2">
    <source>
        <dbReference type="EMBL" id="CAD6257320.1"/>
    </source>
</evidence>
<feature type="region of interest" description="Disordered" evidence="1">
    <location>
        <begin position="29"/>
        <end position="67"/>
    </location>
</feature>
<accession>A0A811QKH3</accession>
<dbReference type="Proteomes" id="UP000604825">
    <property type="component" value="Unassembled WGS sequence"/>
</dbReference>
<dbReference type="OrthoDB" id="696112at2759"/>
<keyword evidence="3" id="KW-1185">Reference proteome</keyword>
<name>A0A811QKH3_9POAL</name>
<evidence type="ECO:0000313" key="3">
    <source>
        <dbReference type="Proteomes" id="UP000604825"/>
    </source>
</evidence>
<protein>
    <submittedName>
        <fullName evidence="2">Uncharacterized protein</fullName>
    </submittedName>
</protein>
<sequence>MKPRTHLLVDKIKERMKTMTYPDAYLDDETIEEDGSGDNSATPMQFPAHAHRPKASQKVGVGDKRKIGRGTLKGLSVEAKRFKLGRET</sequence>
<proteinExistence type="predicted"/>